<feature type="region of interest" description="Disordered" evidence="1">
    <location>
        <begin position="203"/>
        <end position="245"/>
    </location>
</feature>
<dbReference type="EMBL" id="BTGU01000008">
    <property type="protein sequence ID" value="GMN38331.1"/>
    <property type="molecule type" value="Genomic_DNA"/>
</dbReference>
<evidence type="ECO:0000313" key="3">
    <source>
        <dbReference type="Proteomes" id="UP001187192"/>
    </source>
</evidence>
<evidence type="ECO:0000256" key="1">
    <source>
        <dbReference type="SAM" id="MobiDB-lite"/>
    </source>
</evidence>
<feature type="compositionally biased region" description="Basic and acidic residues" evidence="1">
    <location>
        <begin position="228"/>
        <end position="238"/>
    </location>
</feature>
<accession>A0AA88ADL1</accession>
<name>A0AA88ADL1_FICCA</name>
<comment type="caution">
    <text evidence="2">The sequence shown here is derived from an EMBL/GenBank/DDBJ whole genome shotgun (WGS) entry which is preliminary data.</text>
</comment>
<reference evidence="2" key="1">
    <citation type="submission" date="2023-07" db="EMBL/GenBank/DDBJ databases">
        <title>draft genome sequence of fig (Ficus carica).</title>
        <authorList>
            <person name="Takahashi T."/>
            <person name="Nishimura K."/>
        </authorList>
    </citation>
    <scope>NUCLEOTIDE SEQUENCE</scope>
</reference>
<dbReference type="AlphaFoldDB" id="A0AA88ADL1"/>
<keyword evidence="3" id="KW-1185">Reference proteome</keyword>
<organism evidence="2 3">
    <name type="scientific">Ficus carica</name>
    <name type="common">Common fig</name>
    <dbReference type="NCBI Taxonomy" id="3494"/>
    <lineage>
        <taxon>Eukaryota</taxon>
        <taxon>Viridiplantae</taxon>
        <taxon>Streptophyta</taxon>
        <taxon>Embryophyta</taxon>
        <taxon>Tracheophyta</taxon>
        <taxon>Spermatophyta</taxon>
        <taxon>Magnoliopsida</taxon>
        <taxon>eudicotyledons</taxon>
        <taxon>Gunneridae</taxon>
        <taxon>Pentapetalae</taxon>
        <taxon>rosids</taxon>
        <taxon>fabids</taxon>
        <taxon>Rosales</taxon>
        <taxon>Moraceae</taxon>
        <taxon>Ficeae</taxon>
        <taxon>Ficus</taxon>
    </lineage>
</organism>
<gene>
    <name evidence="2" type="ORF">TIFTF001_007554</name>
</gene>
<feature type="compositionally biased region" description="Polar residues" evidence="1">
    <location>
        <begin position="203"/>
        <end position="225"/>
    </location>
</feature>
<dbReference type="Proteomes" id="UP001187192">
    <property type="component" value="Unassembled WGS sequence"/>
</dbReference>
<proteinExistence type="predicted"/>
<sequence length="267" mass="29225">MLASLRVSISVLTSSVRSLTFPARISEPDRRRHGNPDYSAPPWPVVGLSGSVRVTPQSVTCKKEAPRNDGDTSVVSAAGTSMLKSARIPICKRRGRALARQKMTIPEFMGSSSIYMRFPGYWSNRWVPRGPRLYIVSSRTPWASPTKGQQFLSEWLAAGGDLTCDGSWWAASATGEVWIQPMSDHGRPPGAWPGDLSWCNVSRSLPSTPSSGHPSTRLRQLSSPRPNECSRHDGDPSREGCPVVGDDRVINNTLLKSLKTLQTKKKG</sequence>
<evidence type="ECO:0000313" key="2">
    <source>
        <dbReference type="EMBL" id="GMN38331.1"/>
    </source>
</evidence>
<protein>
    <submittedName>
        <fullName evidence="2">Uncharacterized protein</fullName>
    </submittedName>
</protein>